<keyword evidence="3" id="KW-1185">Reference proteome</keyword>
<dbReference type="RefSeq" id="WP_390362236.1">
    <property type="nucleotide sequence ID" value="NZ_JBHTKJ010000026.1"/>
</dbReference>
<feature type="transmembrane region" description="Helical" evidence="1">
    <location>
        <begin position="160"/>
        <end position="178"/>
    </location>
</feature>
<evidence type="ECO:0000313" key="2">
    <source>
        <dbReference type="EMBL" id="MFD1038863.1"/>
    </source>
</evidence>
<name>A0ABW3LM24_9BACI</name>
<proteinExistence type="predicted"/>
<accession>A0ABW3LM24</accession>
<keyword evidence="1" id="KW-1133">Transmembrane helix</keyword>
<sequence>MKQAISGTVLYLILIIPPVVSFLESMMILHMLVQLPLLILSGWLIGKVMITKYKSLFNKWNKDGVPGIMLVVFITIYWMLPRSLDEALTITVVELFKFVSLPLLVGISLRDSWGKLQSLGKSFIYLNYLSMFGFMAWLYIDTPIQICNNYLEIQQRVLGWGFLVLTAAMALYIIQMVFTDHSEST</sequence>
<organism evidence="2 3">
    <name type="scientific">Virgibacillus byunsanensis</name>
    <dbReference type="NCBI Taxonomy" id="570945"/>
    <lineage>
        <taxon>Bacteria</taxon>
        <taxon>Bacillati</taxon>
        <taxon>Bacillota</taxon>
        <taxon>Bacilli</taxon>
        <taxon>Bacillales</taxon>
        <taxon>Bacillaceae</taxon>
        <taxon>Virgibacillus</taxon>
    </lineage>
</organism>
<keyword evidence="1" id="KW-0812">Transmembrane</keyword>
<dbReference type="EMBL" id="JBHTKJ010000026">
    <property type="protein sequence ID" value="MFD1038863.1"/>
    <property type="molecule type" value="Genomic_DNA"/>
</dbReference>
<protein>
    <submittedName>
        <fullName evidence="2">Uncharacterized protein</fullName>
    </submittedName>
</protein>
<gene>
    <name evidence="2" type="ORF">ACFQ3N_10750</name>
</gene>
<keyword evidence="1" id="KW-0472">Membrane</keyword>
<evidence type="ECO:0000313" key="3">
    <source>
        <dbReference type="Proteomes" id="UP001597040"/>
    </source>
</evidence>
<feature type="transmembrane region" description="Helical" evidence="1">
    <location>
        <begin position="31"/>
        <end position="51"/>
    </location>
</feature>
<evidence type="ECO:0000256" key="1">
    <source>
        <dbReference type="SAM" id="Phobius"/>
    </source>
</evidence>
<feature type="transmembrane region" description="Helical" evidence="1">
    <location>
        <begin position="63"/>
        <end position="81"/>
    </location>
</feature>
<reference evidence="3" key="1">
    <citation type="journal article" date="2019" name="Int. J. Syst. Evol. Microbiol.">
        <title>The Global Catalogue of Microorganisms (GCM) 10K type strain sequencing project: providing services to taxonomists for standard genome sequencing and annotation.</title>
        <authorList>
            <consortium name="The Broad Institute Genomics Platform"/>
            <consortium name="The Broad Institute Genome Sequencing Center for Infectious Disease"/>
            <person name="Wu L."/>
            <person name="Ma J."/>
        </authorList>
    </citation>
    <scope>NUCLEOTIDE SEQUENCE [LARGE SCALE GENOMIC DNA]</scope>
    <source>
        <strain evidence="3">CCUG 56754</strain>
    </source>
</reference>
<feature type="transmembrane region" description="Helical" evidence="1">
    <location>
        <begin position="122"/>
        <end position="140"/>
    </location>
</feature>
<comment type="caution">
    <text evidence="2">The sequence shown here is derived from an EMBL/GenBank/DDBJ whole genome shotgun (WGS) entry which is preliminary data.</text>
</comment>
<dbReference type="Proteomes" id="UP001597040">
    <property type="component" value="Unassembled WGS sequence"/>
</dbReference>